<dbReference type="GO" id="GO:0003677">
    <property type="term" value="F:DNA binding"/>
    <property type="evidence" value="ECO:0007669"/>
    <property type="project" value="InterPro"/>
</dbReference>
<evidence type="ECO:0000259" key="2">
    <source>
        <dbReference type="PROSITE" id="PS51192"/>
    </source>
</evidence>
<keyword evidence="4" id="KW-0067">ATP-binding</keyword>
<dbReference type="SUPFAM" id="SSF56024">
    <property type="entry name" value="Phospholipase D/nuclease"/>
    <property type="match status" value="1"/>
</dbReference>
<reference evidence="7" key="3">
    <citation type="submission" date="2015-11" db="EMBL/GenBank/DDBJ databases">
        <authorList>
            <person name="Anvar S.Y."/>
        </authorList>
    </citation>
    <scope>NUCLEOTIDE SEQUENCE [LARGE SCALE GENOMIC DNA]</scope>
</reference>
<dbReference type="Pfam" id="PF00271">
    <property type="entry name" value="Helicase_C"/>
    <property type="match status" value="1"/>
</dbReference>
<evidence type="ECO:0000259" key="3">
    <source>
        <dbReference type="PROSITE" id="PS51194"/>
    </source>
</evidence>
<dbReference type="KEGG" id="hty:BN2458_PEG0349"/>
<dbReference type="EMBL" id="JRPF02000001">
    <property type="protein sequence ID" value="TLD79620.1"/>
    <property type="molecule type" value="Genomic_DNA"/>
</dbReference>
<gene>
    <name evidence="4" type="ORF">BN2458_PEG0349</name>
    <name evidence="5" type="ORF">LS75_001420</name>
</gene>
<dbReference type="Gene3D" id="3.40.50.300">
    <property type="entry name" value="P-loop containing nucleotide triphosphate hydrolases"/>
    <property type="match status" value="1"/>
</dbReference>
<reference evidence="4" key="2">
    <citation type="submission" date="2015-11" db="EMBL/GenBank/DDBJ databases">
        <authorList>
            <person name="Zhang Y."/>
            <person name="Guo Z."/>
        </authorList>
    </citation>
    <scope>NUCLEOTIDE SEQUENCE</scope>
    <source>
        <strain evidence="4">1</strain>
    </source>
</reference>
<dbReference type="PANTHER" id="PTHR45766:SF6">
    <property type="entry name" value="SWI_SNF-RELATED MATRIX-ASSOCIATED ACTIN-DEPENDENT REGULATOR OF CHROMATIN SUBFAMILY A-LIKE PROTEIN 1"/>
    <property type="match status" value="1"/>
</dbReference>
<dbReference type="Gene3D" id="3.30.870.10">
    <property type="entry name" value="Endonuclease Chain A"/>
    <property type="match status" value="1"/>
</dbReference>
<dbReference type="Gene3D" id="3.40.50.10810">
    <property type="entry name" value="Tandem AAA-ATPase domain"/>
    <property type="match status" value="1"/>
</dbReference>
<dbReference type="InterPro" id="IPR006935">
    <property type="entry name" value="Helicase/UvrB_N"/>
</dbReference>
<dbReference type="InterPro" id="IPR001650">
    <property type="entry name" value="Helicase_C-like"/>
</dbReference>
<dbReference type="SMART" id="SM00490">
    <property type="entry name" value="HELICc"/>
    <property type="match status" value="1"/>
</dbReference>
<evidence type="ECO:0000313" key="7">
    <source>
        <dbReference type="Proteomes" id="UP000064525"/>
    </source>
</evidence>
<keyword evidence="4" id="KW-0547">Nucleotide-binding</keyword>
<dbReference type="InterPro" id="IPR025202">
    <property type="entry name" value="PLD-like_dom"/>
</dbReference>
<proteinExistence type="predicted"/>
<dbReference type="PATRIC" id="fig|76936.10.peg.338"/>
<organism evidence="4 7">
    <name type="scientific">Helicobacter typhlonius</name>
    <dbReference type="NCBI Taxonomy" id="76936"/>
    <lineage>
        <taxon>Bacteria</taxon>
        <taxon>Pseudomonadati</taxon>
        <taxon>Campylobacterota</taxon>
        <taxon>Epsilonproteobacteria</taxon>
        <taxon>Campylobacterales</taxon>
        <taxon>Helicobacteraceae</taxon>
        <taxon>Helicobacter</taxon>
    </lineage>
</organism>
<dbReference type="GO" id="GO:0016787">
    <property type="term" value="F:hydrolase activity"/>
    <property type="evidence" value="ECO:0007669"/>
    <property type="project" value="UniProtKB-KW"/>
</dbReference>
<dbReference type="OrthoDB" id="18878at2"/>
<dbReference type="EMBL" id="LN907858">
    <property type="protein sequence ID" value="CUU39236.1"/>
    <property type="molecule type" value="Genomic_DNA"/>
</dbReference>
<evidence type="ECO:0000256" key="1">
    <source>
        <dbReference type="ARBA" id="ARBA00022801"/>
    </source>
</evidence>
<dbReference type="PROSITE" id="PS51194">
    <property type="entry name" value="HELICASE_CTER"/>
    <property type="match status" value="1"/>
</dbReference>
<keyword evidence="1" id="KW-0378">Hydrolase</keyword>
<dbReference type="RefSeq" id="WP_081951477.1">
    <property type="nucleotide sequence ID" value="NZ_CAPSAE010000010.1"/>
</dbReference>
<name>A0A0S4PUV4_9HELI</name>
<dbReference type="Pfam" id="PF13091">
    <property type="entry name" value="PLDc_2"/>
    <property type="match status" value="1"/>
</dbReference>
<dbReference type="Proteomes" id="UP000029925">
    <property type="component" value="Unassembled WGS sequence"/>
</dbReference>
<dbReference type="SUPFAM" id="SSF52540">
    <property type="entry name" value="P-loop containing nucleoside triphosphate hydrolases"/>
    <property type="match status" value="2"/>
</dbReference>
<feature type="domain" description="Helicase C-terminal" evidence="3">
    <location>
        <begin position="656"/>
        <end position="811"/>
    </location>
</feature>
<dbReference type="InterPro" id="IPR038718">
    <property type="entry name" value="SNF2-like_sf"/>
</dbReference>
<accession>A0A0S4PUV4</accession>
<dbReference type="InterPro" id="IPR014001">
    <property type="entry name" value="Helicase_ATP-bd"/>
</dbReference>
<dbReference type="CDD" id="cd18793">
    <property type="entry name" value="SF2_C_SNF"/>
    <property type="match status" value="1"/>
</dbReference>
<dbReference type="GO" id="GO:0005524">
    <property type="term" value="F:ATP binding"/>
    <property type="evidence" value="ECO:0007669"/>
    <property type="project" value="InterPro"/>
</dbReference>
<dbReference type="InterPro" id="IPR027417">
    <property type="entry name" value="P-loop_NTPase"/>
</dbReference>
<dbReference type="InterPro" id="IPR049730">
    <property type="entry name" value="SNF2/RAD54-like_C"/>
</dbReference>
<feature type="domain" description="Helicase ATP-binding" evidence="2">
    <location>
        <begin position="223"/>
        <end position="367"/>
    </location>
</feature>
<reference evidence="5 6" key="1">
    <citation type="journal article" date="2014" name="Genome Announc.">
        <title>Draft genome sequences of eight enterohepatic helicobacter species isolated from both laboratory and wild rodents.</title>
        <authorList>
            <person name="Sheh A."/>
            <person name="Shen Z."/>
            <person name="Fox J.G."/>
        </authorList>
    </citation>
    <scope>NUCLEOTIDE SEQUENCE [LARGE SCALE GENOMIC DNA]</scope>
    <source>
        <strain evidence="5 6">MIT 98-6810</strain>
    </source>
</reference>
<evidence type="ECO:0000313" key="5">
    <source>
        <dbReference type="EMBL" id="TLD79620.1"/>
    </source>
</evidence>
<dbReference type="GO" id="GO:0004386">
    <property type="term" value="F:helicase activity"/>
    <property type="evidence" value="ECO:0007669"/>
    <property type="project" value="UniProtKB-KW"/>
</dbReference>
<keyword evidence="6" id="KW-1185">Reference proteome</keyword>
<dbReference type="Proteomes" id="UP000064525">
    <property type="component" value="Chromosome I"/>
</dbReference>
<dbReference type="SMART" id="SM00487">
    <property type="entry name" value="DEXDc"/>
    <property type="match status" value="1"/>
</dbReference>
<sequence length="1070" mass="124180">MQERGGYERFQSIRILVGLNVDSLIYELSQKGLDYTFQKDRFRTLWSQNQKEALEKEDYDKNVDDSILSLKVALESKQIQMRIVRDKNCHAKFYLFTQEPRQSHTGNINLYNGYLIVGSSNLTHNGLEKNYEVNLLSKDEADVSFALNEFERLWKDSIEISIEDINRCVKQSYLEILSPKDIYYKLLLTHFGKDFLVKDNEIPALFKDYIAYDYQIHAVQEGLQKLKKYNGFFLADVVGLGKTLIASVIAKKCRIDNLKGKILIVAPPSVKKSWKKHFDDINIANYEIYTHDSLHKIPKETREDIELIIIDESHNFRSSTSNRYKELENICKIPFNGAHKKIILLSATPQNNSPKDLANQVYLFCNRRNSLIEGLNNLEKFFSDLQTKFENSMKELKIINQNTNLSIQEKESAQNKEKKKLENIANTLRDKLLSHIMIRRTRGDIELLYKDDMKKQNLTFPKIEPPKDLLYDLDSNSHNLAKETIAFLSKKHNNIGTFSYVRYLIFPNLTQDGQEEFLSQYGEDEKSKGFYNDTAERLSVLIQKILFKRFDSSIDAFKATLENQITSHNALIAMFSEGTIALPKGYNSREKLYEAVLSDNDKDLQNLLEKKEDKFIHLQSHHFKNDFYQKLQNDRDALEKLLNAWENIQGDSKLDKLKDSLDKYLPQSQKIVIFTEAATTAKYLAKELIAYTILQIDASNREENEQKIKENFDANYPQEKQKDEFNIIITTDTLAEGINLHRANIIINYDTPYNSTRLMQRIGRINRIGTSFEKIHIYNFKPTHLADEIININSIASGKLQSFHYTLGEDSAIYDDEEIVGSKNLYSQIDKNNQETSKDSQYKKALQDFYKNHKDEFDRIEHLPLKSRTIIQSHQTQSFAYIRHISSHNHAHFYPYHIVPSQNLLQEPQTQECDFYEMADFLKAHLESCPLKNADMSVHYTHIQSAMQSYKQSLKSRNTPNPTKKELKPQEITAISKINSCQELDSQVKENLIDLIKNGHPQLTKETINIKAKNSADFAREVLVIKEKFAPNADLQTSKEQDYNTIDSATHTEPQIQISITTIHLTKGIK</sequence>
<dbReference type="AlphaFoldDB" id="A0A0S4PUV4"/>
<keyword evidence="4" id="KW-0347">Helicase</keyword>
<dbReference type="PANTHER" id="PTHR45766">
    <property type="entry name" value="DNA ANNEALING HELICASE AND ENDONUCLEASE ZRANB3 FAMILY MEMBER"/>
    <property type="match status" value="1"/>
</dbReference>
<dbReference type="STRING" id="76936.BN2458_PEG0349"/>
<protein>
    <submittedName>
        <fullName evidence="4">Helicase domain protein</fullName>
    </submittedName>
</protein>
<evidence type="ECO:0000313" key="4">
    <source>
        <dbReference type="EMBL" id="CUU39236.1"/>
    </source>
</evidence>
<dbReference type="PROSITE" id="PS51192">
    <property type="entry name" value="HELICASE_ATP_BIND_1"/>
    <property type="match status" value="1"/>
</dbReference>
<dbReference type="Pfam" id="PF04851">
    <property type="entry name" value="ResIII"/>
    <property type="match status" value="1"/>
</dbReference>
<dbReference type="GeneID" id="78150674"/>
<evidence type="ECO:0000313" key="6">
    <source>
        <dbReference type="Proteomes" id="UP000029925"/>
    </source>
</evidence>